<dbReference type="InterPro" id="IPR035976">
    <property type="entry name" value="Sushi/SCR/CCP_sf"/>
</dbReference>
<evidence type="ECO:0000259" key="6">
    <source>
        <dbReference type="PROSITE" id="PS51034"/>
    </source>
</evidence>
<keyword evidence="3 4" id="KW-1015">Disulfide bond</keyword>
<dbReference type="PANTHER" id="PTHR45656:SF4">
    <property type="entry name" value="PROTEIN CBR-CLEC-78"/>
    <property type="match status" value="1"/>
</dbReference>
<reference evidence="7" key="2">
    <citation type="submission" date="2020-11" db="EMBL/GenBank/DDBJ databases">
        <authorList>
            <person name="McCartney M.A."/>
            <person name="Auch B."/>
            <person name="Kono T."/>
            <person name="Mallez S."/>
            <person name="Becker A."/>
            <person name="Gohl D.M."/>
            <person name="Silverstein K.A.T."/>
            <person name="Koren S."/>
            <person name="Bechman K.B."/>
            <person name="Herman A."/>
            <person name="Abrahante J.E."/>
            <person name="Garbe J."/>
        </authorList>
    </citation>
    <scope>NUCLEOTIDE SEQUENCE</scope>
    <source>
        <strain evidence="7">Duluth1</strain>
        <tissue evidence="7">Whole animal</tissue>
    </source>
</reference>
<dbReference type="Pfam" id="PF00084">
    <property type="entry name" value="Sushi"/>
    <property type="match status" value="2"/>
</dbReference>
<comment type="caution">
    <text evidence="7">The sequence shown here is derived from an EMBL/GenBank/DDBJ whole genome shotgun (WGS) entry which is preliminary data.</text>
</comment>
<dbReference type="SMART" id="SM00241">
    <property type="entry name" value="ZP"/>
    <property type="match status" value="1"/>
</dbReference>
<evidence type="ECO:0000256" key="4">
    <source>
        <dbReference type="PROSITE-ProRule" id="PRU00302"/>
    </source>
</evidence>
<reference evidence="7" key="1">
    <citation type="journal article" date="2019" name="bioRxiv">
        <title>The Genome of the Zebra Mussel, Dreissena polymorpha: A Resource for Invasive Species Research.</title>
        <authorList>
            <person name="McCartney M.A."/>
            <person name="Auch B."/>
            <person name="Kono T."/>
            <person name="Mallez S."/>
            <person name="Zhang Y."/>
            <person name="Obille A."/>
            <person name="Becker A."/>
            <person name="Abrahante J.E."/>
            <person name="Garbe J."/>
            <person name="Badalamenti J.P."/>
            <person name="Herman A."/>
            <person name="Mangelson H."/>
            <person name="Liachko I."/>
            <person name="Sullivan S."/>
            <person name="Sone E.D."/>
            <person name="Koren S."/>
            <person name="Silverstein K.A.T."/>
            <person name="Beckman K.B."/>
            <person name="Gohl D.M."/>
        </authorList>
    </citation>
    <scope>NUCLEOTIDE SEQUENCE</scope>
    <source>
        <strain evidence="7">Duluth1</strain>
        <tissue evidence="7">Whole animal</tissue>
    </source>
</reference>
<organism evidence="7 8">
    <name type="scientific">Dreissena polymorpha</name>
    <name type="common">Zebra mussel</name>
    <name type="synonym">Mytilus polymorpha</name>
    <dbReference type="NCBI Taxonomy" id="45954"/>
    <lineage>
        <taxon>Eukaryota</taxon>
        <taxon>Metazoa</taxon>
        <taxon>Spiralia</taxon>
        <taxon>Lophotrochozoa</taxon>
        <taxon>Mollusca</taxon>
        <taxon>Bivalvia</taxon>
        <taxon>Autobranchia</taxon>
        <taxon>Heteroconchia</taxon>
        <taxon>Euheterodonta</taxon>
        <taxon>Imparidentia</taxon>
        <taxon>Neoheterodontei</taxon>
        <taxon>Myida</taxon>
        <taxon>Dreissenoidea</taxon>
        <taxon>Dreissenidae</taxon>
        <taxon>Dreissena</taxon>
    </lineage>
</organism>
<keyword evidence="4" id="KW-0768">Sushi</keyword>
<dbReference type="PROSITE" id="PS51034">
    <property type="entry name" value="ZP_2"/>
    <property type="match status" value="1"/>
</dbReference>
<sequence>MWMNETVILIEEKEFRIVFRANVTKDGIFRFDSINILKACELLNITKGHIAVNHNIAYFRCDEGYRLIGNSSATCTEWTWSSEAPNCERIDCGTPFAPFNGRVISSSTTYGSLSNVSCNYGYFMNGLDTGVCSNNQKWSNENTTCLSINSTMMSVVKPGCSDQGWNITSNLTLLRNSFTNYMYNTEIQMYLGIASCKGSARNGFIDGVLVYDYSFHECMTRKKVSDNLNIFENKMVLRFDPENIAASTAFNWTLNVHCNAVDTNIITSISTNSLQSDANSISISVFSDSFFQNKLHSNPLHFLPGDTVYVKVFSSVGDPEIKLLLKSCYTRPALEKDSRLDTVLIQNGCEVESSTHVISVAAHEIQFMFQNYASVAFHGGIYVFCDVSYCNPQNLRVNCIQTCNGMLGPVIIG</sequence>
<evidence type="ECO:0000313" key="7">
    <source>
        <dbReference type="EMBL" id="KAH3811679.1"/>
    </source>
</evidence>
<dbReference type="Gene3D" id="2.60.40.4100">
    <property type="entry name" value="Zona pellucida, ZP-C domain"/>
    <property type="match status" value="1"/>
</dbReference>
<evidence type="ECO:0000313" key="8">
    <source>
        <dbReference type="Proteomes" id="UP000828390"/>
    </source>
</evidence>
<comment type="caution">
    <text evidence="4">Lacks conserved residue(s) required for the propagation of feature annotation.</text>
</comment>
<dbReference type="Gene3D" id="2.10.70.10">
    <property type="entry name" value="Complement Module, domain 1"/>
    <property type="match status" value="2"/>
</dbReference>
<evidence type="ECO:0000259" key="5">
    <source>
        <dbReference type="PROSITE" id="PS50923"/>
    </source>
</evidence>
<evidence type="ECO:0000256" key="2">
    <source>
        <dbReference type="ARBA" id="ARBA00022737"/>
    </source>
</evidence>
<dbReference type="PROSITE" id="PS50923">
    <property type="entry name" value="SUSHI"/>
    <property type="match status" value="2"/>
</dbReference>
<gene>
    <name evidence="7" type="ORF">DPMN_140091</name>
</gene>
<feature type="domain" description="Sushi" evidence="5">
    <location>
        <begin position="90"/>
        <end position="147"/>
    </location>
</feature>
<dbReference type="Pfam" id="PF00100">
    <property type="entry name" value="Zona_pellucida"/>
    <property type="match status" value="1"/>
</dbReference>
<keyword evidence="1" id="KW-0732">Signal</keyword>
<dbReference type="InterPro" id="IPR000436">
    <property type="entry name" value="Sushi_SCR_CCP_dom"/>
</dbReference>
<feature type="domain" description="Sushi" evidence="5">
    <location>
        <begin position="38"/>
        <end position="89"/>
    </location>
</feature>
<dbReference type="InterPro" id="IPR055355">
    <property type="entry name" value="ZP-C"/>
</dbReference>
<dbReference type="AlphaFoldDB" id="A0A9D4G9T9"/>
<dbReference type="InterPro" id="IPR001507">
    <property type="entry name" value="ZP_dom"/>
</dbReference>
<proteinExistence type="predicted"/>
<accession>A0A9D4G9T9</accession>
<evidence type="ECO:0000256" key="1">
    <source>
        <dbReference type="ARBA" id="ARBA00022729"/>
    </source>
</evidence>
<name>A0A9D4G9T9_DREPO</name>
<dbReference type="EMBL" id="JAIWYP010000006">
    <property type="protein sequence ID" value="KAH3811679.1"/>
    <property type="molecule type" value="Genomic_DNA"/>
</dbReference>
<dbReference type="PANTHER" id="PTHR45656">
    <property type="entry name" value="PROTEIN CBR-CLEC-78"/>
    <property type="match status" value="1"/>
</dbReference>
<dbReference type="CDD" id="cd00033">
    <property type="entry name" value="CCP"/>
    <property type="match status" value="2"/>
</dbReference>
<keyword evidence="8" id="KW-1185">Reference proteome</keyword>
<keyword evidence="2" id="KW-0677">Repeat</keyword>
<feature type="domain" description="ZP" evidence="6">
    <location>
        <begin position="159"/>
        <end position="406"/>
    </location>
</feature>
<dbReference type="SUPFAM" id="SSF57535">
    <property type="entry name" value="Complement control module/SCR domain"/>
    <property type="match status" value="2"/>
</dbReference>
<dbReference type="SMART" id="SM00032">
    <property type="entry name" value="CCP"/>
    <property type="match status" value="2"/>
</dbReference>
<dbReference type="InterPro" id="IPR042235">
    <property type="entry name" value="ZP-C_dom"/>
</dbReference>
<evidence type="ECO:0000256" key="3">
    <source>
        <dbReference type="ARBA" id="ARBA00023157"/>
    </source>
</evidence>
<feature type="disulfide bond" evidence="4">
    <location>
        <begin position="118"/>
        <end position="145"/>
    </location>
</feature>
<protein>
    <submittedName>
        <fullName evidence="7">Uncharacterized protein</fullName>
    </submittedName>
</protein>
<dbReference type="InterPro" id="IPR051277">
    <property type="entry name" value="SEZ6_CSMD_C4BPB_Regulators"/>
</dbReference>
<dbReference type="Proteomes" id="UP000828390">
    <property type="component" value="Unassembled WGS sequence"/>
</dbReference>